<dbReference type="Gene3D" id="2.60.40.1220">
    <property type="match status" value="1"/>
</dbReference>
<dbReference type="RefSeq" id="WP_147826140.1">
    <property type="nucleotide sequence ID" value="NZ_BAAARG010000003.1"/>
</dbReference>
<evidence type="ECO:0000256" key="1">
    <source>
        <dbReference type="ARBA" id="ARBA00004196"/>
    </source>
</evidence>
<dbReference type="GO" id="GO:0030313">
    <property type="term" value="C:cell envelope"/>
    <property type="evidence" value="ECO:0007669"/>
    <property type="project" value="UniProtKB-SubCell"/>
</dbReference>
<dbReference type="InterPro" id="IPR007348">
    <property type="entry name" value="CopC_dom"/>
</dbReference>
<organism evidence="9 10">
    <name type="scientific">Microbacterium mitrae</name>
    <dbReference type="NCBI Taxonomy" id="664640"/>
    <lineage>
        <taxon>Bacteria</taxon>
        <taxon>Bacillati</taxon>
        <taxon>Actinomycetota</taxon>
        <taxon>Actinomycetes</taxon>
        <taxon>Micrococcales</taxon>
        <taxon>Microbacteriaceae</taxon>
        <taxon>Microbacterium</taxon>
    </lineage>
</organism>
<dbReference type="PANTHER" id="PTHR34820:SF4">
    <property type="entry name" value="INNER MEMBRANE PROTEIN YEBZ"/>
    <property type="match status" value="1"/>
</dbReference>
<evidence type="ECO:0000313" key="10">
    <source>
        <dbReference type="Proteomes" id="UP000321196"/>
    </source>
</evidence>
<feature type="domain" description="CopC" evidence="8">
    <location>
        <begin position="27"/>
        <end position="120"/>
    </location>
</feature>
<dbReference type="Pfam" id="PF04234">
    <property type="entry name" value="CopC"/>
    <property type="match status" value="1"/>
</dbReference>
<evidence type="ECO:0000256" key="7">
    <source>
        <dbReference type="SAM" id="SignalP"/>
    </source>
</evidence>
<dbReference type="PANTHER" id="PTHR34820">
    <property type="entry name" value="INNER MEMBRANE PROTEIN YEBZ"/>
    <property type="match status" value="1"/>
</dbReference>
<dbReference type="GO" id="GO:0042597">
    <property type="term" value="C:periplasmic space"/>
    <property type="evidence" value="ECO:0007669"/>
    <property type="project" value="InterPro"/>
</dbReference>
<evidence type="ECO:0000313" key="9">
    <source>
        <dbReference type="EMBL" id="TXK04084.1"/>
    </source>
</evidence>
<feature type="chain" id="PRO_5022881868" evidence="7">
    <location>
        <begin position="27"/>
        <end position="205"/>
    </location>
</feature>
<keyword evidence="6" id="KW-0472">Membrane</keyword>
<dbReference type="InterPro" id="IPR014756">
    <property type="entry name" value="Ig_E-set"/>
</dbReference>
<feature type="transmembrane region" description="Helical" evidence="6">
    <location>
        <begin position="170"/>
        <end position="191"/>
    </location>
</feature>
<comment type="caution">
    <text evidence="9">The sequence shown here is derived from an EMBL/GenBank/DDBJ whole genome shotgun (WGS) entry which is preliminary data.</text>
</comment>
<evidence type="ECO:0000256" key="5">
    <source>
        <dbReference type="SAM" id="MobiDB-lite"/>
    </source>
</evidence>
<reference evidence="9 10" key="1">
    <citation type="submission" date="2019-08" db="EMBL/GenBank/DDBJ databases">
        <authorList>
            <person name="Dong K."/>
        </authorList>
    </citation>
    <scope>NUCLEOTIDE SEQUENCE [LARGE SCALE GENOMIC DNA]</scope>
    <source>
        <strain evidence="9 10">M4-8</strain>
    </source>
</reference>
<feature type="region of interest" description="Disordered" evidence="5">
    <location>
        <begin position="129"/>
        <end position="164"/>
    </location>
</feature>
<proteinExistence type="predicted"/>
<evidence type="ECO:0000256" key="3">
    <source>
        <dbReference type="ARBA" id="ARBA00022729"/>
    </source>
</evidence>
<dbReference type="Proteomes" id="UP000321196">
    <property type="component" value="Unassembled WGS sequence"/>
</dbReference>
<feature type="compositionally biased region" description="Low complexity" evidence="5">
    <location>
        <begin position="129"/>
        <end position="152"/>
    </location>
</feature>
<keyword evidence="6" id="KW-1133">Transmembrane helix</keyword>
<gene>
    <name evidence="9" type="ORF">FVP60_09960</name>
</gene>
<evidence type="ECO:0000256" key="6">
    <source>
        <dbReference type="SAM" id="Phobius"/>
    </source>
</evidence>
<keyword evidence="4" id="KW-0186">Copper</keyword>
<dbReference type="InterPro" id="IPR014755">
    <property type="entry name" value="Cu-Rt/internalin_Ig-like"/>
</dbReference>
<accession>A0A5C8HLD8</accession>
<dbReference type="SUPFAM" id="SSF81296">
    <property type="entry name" value="E set domains"/>
    <property type="match status" value="1"/>
</dbReference>
<dbReference type="GO" id="GO:0005886">
    <property type="term" value="C:plasma membrane"/>
    <property type="evidence" value="ECO:0007669"/>
    <property type="project" value="TreeGrafter"/>
</dbReference>
<comment type="subcellular location">
    <subcellularLocation>
        <location evidence="1">Cell envelope</location>
    </subcellularLocation>
</comment>
<sequence length="205" mass="20623">MRISRISSAAAIVALLVLAPATAASAHDELVSSSPAAGEQLSTAPESITLAFSAEVLTMGAAIMVVDADGTDWVASEPVVDYGEVTATLESGMPDAGYEVRWRVVSSDGHPISGVIPFTVGDAEPLVAESAAPAQSQAAEPGAAEPGAAEPGNPEEEEQGTTAEGGVPRALLVGGATAIMAGAVFALVSVIRRRARRADTETTDA</sequence>
<keyword evidence="3 7" id="KW-0732">Signal</keyword>
<keyword evidence="2" id="KW-0479">Metal-binding</keyword>
<keyword evidence="10" id="KW-1185">Reference proteome</keyword>
<dbReference type="OrthoDB" id="5242236at2"/>
<protein>
    <submittedName>
        <fullName evidence="9">Copper resistance protein CopC</fullName>
    </submittedName>
</protein>
<feature type="signal peptide" evidence="7">
    <location>
        <begin position="1"/>
        <end position="26"/>
    </location>
</feature>
<dbReference type="GO" id="GO:0006825">
    <property type="term" value="P:copper ion transport"/>
    <property type="evidence" value="ECO:0007669"/>
    <property type="project" value="InterPro"/>
</dbReference>
<dbReference type="GO" id="GO:0005507">
    <property type="term" value="F:copper ion binding"/>
    <property type="evidence" value="ECO:0007669"/>
    <property type="project" value="InterPro"/>
</dbReference>
<dbReference type="AlphaFoldDB" id="A0A5C8HLD8"/>
<keyword evidence="6" id="KW-0812">Transmembrane</keyword>
<evidence type="ECO:0000256" key="4">
    <source>
        <dbReference type="ARBA" id="ARBA00023008"/>
    </source>
</evidence>
<evidence type="ECO:0000259" key="8">
    <source>
        <dbReference type="Pfam" id="PF04234"/>
    </source>
</evidence>
<dbReference type="InterPro" id="IPR032694">
    <property type="entry name" value="CopC/D"/>
</dbReference>
<evidence type="ECO:0000256" key="2">
    <source>
        <dbReference type="ARBA" id="ARBA00022723"/>
    </source>
</evidence>
<dbReference type="EMBL" id="VRSW01000003">
    <property type="protein sequence ID" value="TXK04084.1"/>
    <property type="molecule type" value="Genomic_DNA"/>
</dbReference>
<dbReference type="GO" id="GO:0046688">
    <property type="term" value="P:response to copper ion"/>
    <property type="evidence" value="ECO:0007669"/>
    <property type="project" value="InterPro"/>
</dbReference>
<name>A0A5C8HLD8_9MICO</name>